<dbReference type="EMBL" id="DTHO01000040">
    <property type="protein sequence ID" value="HGG99579.1"/>
    <property type="molecule type" value="Genomic_DNA"/>
</dbReference>
<accession>A0A7C4EKI0</accession>
<protein>
    <submittedName>
        <fullName evidence="2">PD-(D/E)XK nuclease family protein</fullName>
    </submittedName>
</protein>
<organism evidence="2">
    <name type="scientific">Thermodesulfovibrio aggregans</name>
    <dbReference type="NCBI Taxonomy" id="86166"/>
    <lineage>
        <taxon>Bacteria</taxon>
        <taxon>Pseudomonadati</taxon>
        <taxon>Nitrospirota</taxon>
        <taxon>Thermodesulfovibrionia</taxon>
        <taxon>Thermodesulfovibrionales</taxon>
        <taxon>Thermodesulfovibrionaceae</taxon>
        <taxon>Thermodesulfovibrio</taxon>
    </lineage>
</organism>
<proteinExistence type="predicted"/>
<dbReference type="InterPro" id="IPR011604">
    <property type="entry name" value="PDDEXK-like_dom_sf"/>
</dbReference>
<dbReference type="Pfam" id="PF12705">
    <property type="entry name" value="PDDEXK_1"/>
    <property type="match status" value="1"/>
</dbReference>
<comment type="caution">
    <text evidence="2">The sequence shown here is derived from an EMBL/GenBank/DDBJ whole genome shotgun (WGS) entry which is preliminary data.</text>
</comment>
<reference evidence="2" key="1">
    <citation type="journal article" date="2020" name="mSystems">
        <title>Genome- and Community-Level Interaction Insights into Carbon Utilization and Element Cycling Functions of Hydrothermarchaeota in Hydrothermal Sediment.</title>
        <authorList>
            <person name="Zhou Z."/>
            <person name="Liu Y."/>
            <person name="Xu W."/>
            <person name="Pan J."/>
            <person name="Luo Z.H."/>
            <person name="Li M."/>
        </authorList>
    </citation>
    <scope>NUCLEOTIDE SEQUENCE [LARGE SCALE GENOMIC DNA]</scope>
    <source>
        <strain evidence="2">SpSt-788</strain>
    </source>
</reference>
<feature type="domain" description="PD-(D/E)XK endonuclease-like" evidence="1">
    <location>
        <begin position="626"/>
        <end position="895"/>
    </location>
</feature>
<dbReference type="SUPFAM" id="SSF52540">
    <property type="entry name" value="P-loop containing nucleoside triphosphate hydrolases"/>
    <property type="match status" value="1"/>
</dbReference>
<dbReference type="Gene3D" id="3.90.320.10">
    <property type="match status" value="1"/>
</dbReference>
<dbReference type="InterPro" id="IPR027417">
    <property type="entry name" value="P-loop_NTPase"/>
</dbReference>
<dbReference type="AlphaFoldDB" id="A0A7C4EKI0"/>
<evidence type="ECO:0000313" key="2">
    <source>
        <dbReference type="EMBL" id="HGG99579.1"/>
    </source>
</evidence>
<name>A0A7C4EKI0_9BACT</name>
<evidence type="ECO:0000259" key="1">
    <source>
        <dbReference type="Pfam" id="PF12705"/>
    </source>
</evidence>
<sequence>MDLTLEPEEDIIEKIACLIDSAGFDLSDNLIVFPGKRPAHYLRKAIADKLKKPFIPPKILSADEFVDFVFQKINNSRAIEPLDAVTITYEICRGKDFIKPFFRKFDHFINYGLKLFNVLEELYIECISPDKLKEVETLIEIPIASTNSLRFLSETYKEFYNKLKQLNLSTRSLRYRAVSDFQDLDKLLPFRKIIFAGFFAFTEAEKRILKRLNDLSEFLFIRHCDDNFIEVDKLKFYSCPDVHAEVKIAGEILKNSTFNEKTVVVLPNSETLFPLIRHGIPYLEEKDFNISMGYPLSRTPVFGFFMNLFEVVNTMENGQIYVPAYLKFMLHPYTKNILFKGSAELNRMIFHEMEKILKDEDLIFTEFEWIEREIPAQVLKGLSNVYFTSKEIMEHLKLVHENTIKKFISFDSIASFSETVKEVLIFIYEKTTARFHPLFYPYVEAFIKEFEKLSSSLISQYSIESYFNFFKNFINYVRFPFQGTPLRGLQILGFLETRSIKFKKVIFLDLNEGIFPDLSEDYFLPYSIRKALGLPTYHDREKLLYYYFFNLLKGAEEVHLIYVKDDRMERSRFIEKIIWESEKLKAKILKNELIQPVTYRLKLKTNCPQEITKTEQTMNILKNLVFSATAIDDYLRCGIKFYYNHVLKLTKQKDISTDIERTDIGVIVHEVLKNFFRKKINKILTLKDLEEIEDTVQEVFSQKYGSNLKGSVYLIKTQVTRRMNEVLNYYRKVIKTQTVKVLSAEEFFEEKIFDCAFSCRLDRVDLVDEKYTIIDYKISKNSDSYRIKFEELNIDDRESYRAVGSIQIPLYILLYSKKYGVNIENINGYYFLLGASVIDSSVKFDPLSGYGHAGIDLISKLLKRILIEIHDMEIPFYPTYDFKNICKYCDYLPVCGTFTVPSKTSSAEPVI</sequence>
<dbReference type="InterPro" id="IPR038726">
    <property type="entry name" value="PDDEXK_AddAB-type"/>
</dbReference>
<gene>
    <name evidence="2" type="ORF">ENV75_03900</name>
</gene>